<comment type="caution">
    <text evidence="5">The sequence shown here is derived from an EMBL/GenBank/DDBJ whole genome shotgun (WGS) entry which is preliminary data.</text>
</comment>
<dbReference type="SUPFAM" id="SSF53850">
    <property type="entry name" value="Periplasmic binding protein-like II"/>
    <property type="match status" value="1"/>
</dbReference>
<dbReference type="EMBL" id="LSRP01000118">
    <property type="protein sequence ID" value="OJF92354.1"/>
    <property type="molecule type" value="Genomic_DNA"/>
</dbReference>
<evidence type="ECO:0000256" key="2">
    <source>
        <dbReference type="ARBA" id="ARBA00005695"/>
    </source>
</evidence>
<evidence type="ECO:0000256" key="3">
    <source>
        <dbReference type="SAM" id="SignalP"/>
    </source>
</evidence>
<dbReference type="Gene3D" id="3.10.105.10">
    <property type="entry name" value="Dipeptide-binding Protein, Domain 3"/>
    <property type="match status" value="1"/>
</dbReference>
<comment type="subcellular location">
    <subcellularLocation>
        <location evidence="1">Periplasm</location>
    </subcellularLocation>
</comment>
<dbReference type="OrthoDB" id="9803988at2"/>
<organism evidence="5 6">
    <name type="scientific">Pararhizobium antarcticum</name>
    <dbReference type="NCBI Taxonomy" id="1798805"/>
    <lineage>
        <taxon>Bacteria</taxon>
        <taxon>Pseudomonadati</taxon>
        <taxon>Pseudomonadota</taxon>
        <taxon>Alphaproteobacteria</taxon>
        <taxon>Hyphomicrobiales</taxon>
        <taxon>Rhizobiaceae</taxon>
        <taxon>Rhizobium/Agrobacterium group</taxon>
        <taxon>Pararhizobium</taxon>
    </lineage>
</organism>
<dbReference type="InterPro" id="IPR039424">
    <property type="entry name" value="SBP_5"/>
</dbReference>
<proteinExistence type="inferred from homology"/>
<dbReference type="GO" id="GO:0015833">
    <property type="term" value="P:peptide transport"/>
    <property type="evidence" value="ECO:0007669"/>
    <property type="project" value="TreeGrafter"/>
</dbReference>
<evidence type="ECO:0000256" key="1">
    <source>
        <dbReference type="ARBA" id="ARBA00004418"/>
    </source>
</evidence>
<comment type="similarity">
    <text evidence="2">Belongs to the bacterial solute-binding protein 5 family.</text>
</comment>
<dbReference type="GO" id="GO:0030288">
    <property type="term" value="C:outer membrane-bounded periplasmic space"/>
    <property type="evidence" value="ECO:0007669"/>
    <property type="project" value="UniProtKB-ARBA"/>
</dbReference>
<keyword evidence="3" id="KW-0732">Signal</keyword>
<dbReference type="InterPro" id="IPR000914">
    <property type="entry name" value="SBP_5_dom"/>
</dbReference>
<reference evidence="5 6" key="1">
    <citation type="submission" date="2016-02" db="EMBL/GenBank/DDBJ databases">
        <title>Genome sequencing of a beta-galactosidase producing bacteria Rhizobium sp. 59.</title>
        <authorList>
            <person name="Wang D."/>
            <person name="Kot W."/>
            <person name="Qin Y."/>
            <person name="Hansen L."/>
            <person name="Naqvi K."/>
            <person name="Rensing C."/>
        </authorList>
    </citation>
    <scope>NUCLEOTIDE SEQUENCE [LARGE SCALE GENOMIC DNA]</scope>
    <source>
        <strain evidence="5 6">59</strain>
    </source>
</reference>
<feature type="signal peptide" evidence="3">
    <location>
        <begin position="1"/>
        <end position="22"/>
    </location>
</feature>
<evidence type="ECO:0000259" key="4">
    <source>
        <dbReference type="Pfam" id="PF00496"/>
    </source>
</evidence>
<dbReference type="PANTHER" id="PTHR30290:SF62">
    <property type="entry name" value="OLIGOPEPTIDE ABC TRANSPORTER, PERIPLASMIC OLIGOPEPTIDE-BINDING PROTEIN"/>
    <property type="match status" value="1"/>
</dbReference>
<gene>
    <name evidence="5" type="ORF">AX760_06455</name>
</gene>
<dbReference type="PANTHER" id="PTHR30290">
    <property type="entry name" value="PERIPLASMIC BINDING COMPONENT OF ABC TRANSPORTER"/>
    <property type="match status" value="1"/>
</dbReference>
<protein>
    <submittedName>
        <fullName evidence="5">Peptide ABC transporter substrate-binding protein</fullName>
    </submittedName>
</protein>
<evidence type="ECO:0000313" key="5">
    <source>
        <dbReference type="EMBL" id="OJF92354.1"/>
    </source>
</evidence>
<dbReference type="CDD" id="cd08500">
    <property type="entry name" value="PBP2_NikA_DppA_OppA_like_4"/>
    <property type="match status" value="1"/>
</dbReference>
<feature type="chain" id="PRO_5024820562" evidence="3">
    <location>
        <begin position="23"/>
        <end position="635"/>
    </location>
</feature>
<dbReference type="Gene3D" id="3.40.190.10">
    <property type="entry name" value="Periplasmic binding protein-like II"/>
    <property type="match status" value="1"/>
</dbReference>
<dbReference type="AlphaFoldDB" id="A0A657LMW0"/>
<sequence length="635" mass="72586">MIKRRTTLGLLASAFLPGFARAGFVEPDFLKPLLRAAALPDLVDRLPTTPRVINLAAMGRKPGRYGGVVRTLIGSQKDIRMMTINGYARLVGYDEKLNLHADILESFEHINESVFTFKIREKHRWSDGSYLTSEDFRYTWEDVILNEDLRPGGVQRELLVDGKPPRFEIIDKYTVRYTWDGPNPDFLPGLAAPSPITLLLPHAYMRRFHRKYQDDIRLSALMREYRVKKWADLHIKMSRQYRPENPELPTLDPWRNRTTPPAEQFVFERNPFFHRVDENGLQLPYVDQFVLNVSSSEIIAAKTGAGETDLQFTGVDFTDYAFLKDSEKRYPVKVSLWKRTQGSRVTLLPNLNCKDEVWRKLFWDVRVRRALSLAIDRHEINMVSFFGLGRESADTILPESPLYKPEYGAAWSMHDPDQANALLDEVGLVDRDDDGIRLLPDGRTAKIVVETAGESTLETDILELVTDHWRKIGIALFIRTSQRDVFRSRTMGGEIMMSMWSGLDNGVPTADMNPGQLAPSADEQMQWPVWGMHYLSLGQYGHAPELPEATRLVDLLKAWKRTTETAERTQIWGEMLTLFTDQVFSIGMVNSVHQPVLSSSRLNNVPAEGLYGFEPTSFLGVYMPDTFWYGDSEAS</sequence>
<dbReference type="Pfam" id="PF00496">
    <property type="entry name" value="SBP_bac_5"/>
    <property type="match status" value="1"/>
</dbReference>
<feature type="domain" description="Solute-binding protein family 5" evidence="4">
    <location>
        <begin position="101"/>
        <end position="505"/>
    </location>
</feature>
<dbReference type="RefSeq" id="WP_071835028.1">
    <property type="nucleotide sequence ID" value="NZ_LSRP01000118.1"/>
</dbReference>
<dbReference type="GO" id="GO:0043190">
    <property type="term" value="C:ATP-binding cassette (ABC) transporter complex"/>
    <property type="evidence" value="ECO:0007669"/>
    <property type="project" value="InterPro"/>
</dbReference>
<keyword evidence="6" id="KW-1185">Reference proteome</keyword>
<name>A0A657LMW0_9HYPH</name>
<evidence type="ECO:0000313" key="6">
    <source>
        <dbReference type="Proteomes" id="UP000182661"/>
    </source>
</evidence>
<dbReference type="Proteomes" id="UP000182661">
    <property type="component" value="Unassembled WGS sequence"/>
</dbReference>
<accession>A0A657LMW0</accession>
<dbReference type="GO" id="GO:1904680">
    <property type="term" value="F:peptide transmembrane transporter activity"/>
    <property type="evidence" value="ECO:0007669"/>
    <property type="project" value="TreeGrafter"/>
</dbReference>